<sequence length="195" mass="21466">MTTLNLNKTALIAIDLQAGITQNPQLVPYSGAEVVAQTQRIAAALKNTPALIVLVHVANTPVTALHPLTDRPKRHTTPVPNYSDLVLPTAHDATVMNQIEVLKYNPGAFYGTDLEVQLRRRQIDTLILTGLITSNGVYMTSKEAYQAGYEQLIVSDAMADRDLELHHVFVTKMLPQLGRVRTTAEILNMIQTGEK</sequence>
<evidence type="ECO:0000313" key="4">
    <source>
        <dbReference type="EMBL" id="KRK33361.1"/>
    </source>
</evidence>
<gene>
    <name evidence="4" type="ORF">FC07_GL001290</name>
</gene>
<accession>A0A0R1GN36</accession>
<evidence type="ECO:0000259" key="3">
    <source>
        <dbReference type="Pfam" id="PF00857"/>
    </source>
</evidence>
<evidence type="ECO:0000256" key="2">
    <source>
        <dbReference type="ARBA" id="ARBA00022801"/>
    </source>
</evidence>
<dbReference type="CDD" id="cd00431">
    <property type="entry name" value="cysteine_hydrolases"/>
    <property type="match status" value="1"/>
</dbReference>
<organism evidence="4 5">
    <name type="scientific">Loigolactobacillus bifermentans DSM 20003</name>
    <dbReference type="NCBI Taxonomy" id="1423726"/>
    <lineage>
        <taxon>Bacteria</taxon>
        <taxon>Bacillati</taxon>
        <taxon>Bacillota</taxon>
        <taxon>Bacilli</taxon>
        <taxon>Lactobacillales</taxon>
        <taxon>Lactobacillaceae</taxon>
        <taxon>Loigolactobacillus</taxon>
    </lineage>
</organism>
<dbReference type="SUPFAM" id="SSF52499">
    <property type="entry name" value="Isochorismatase-like hydrolases"/>
    <property type="match status" value="1"/>
</dbReference>
<feature type="domain" description="Isochorismatase-like" evidence="3">
    <location>
        <begin position="9"/>
        <end position="185"/>
    </location>
</feature>
<name>A0A0R1GN36_9LACO</name>
<evidence type="ECO:0000313" key="5">
    <source>
        <dbReference type="Proteomes" id="UP000051461"/>
    </source>
</evidence>
<dbReference type="Gene3D" id="3.40.50.850">
    <property type="entry name" value="Isochorismatase-like"/>
    <property type="match status" value="1"/>
</dbReference>
<dbReference type="InterPro" id="IPR000868">
    <property type="entry name" value="Isochorismatase-like_dom"/>
</dbReference>
<dbReference type="EMBL" id="AZDA01000117">
    <property type="protein sequence ID" value="KRK33361.1"/>
    <property type="molecule type" value="Genomic_DNA"/>
</dbReference>
<dbReference type="Pfam" id="PF00857">
    <property type="entry name" value="Isochorismatase"/>
    <property type="match status" value="1"/>
</dbReference>
<dbReference type="RefSeq" id="WP_057905454.1">
    <property type="nucleotide sequence ID" value="NZ_AZDA01000117.1"/>
</dbReference>
<dbReference type="PANTHER" id="PTHR43540">
    <property type="entry name" value="PEROXYUREIDOACRYLATE/UREIDOACRYLATE AMIDOHYDROLASE-RELATED"/>
    <property type="match status" value="1"/>
</dbReference>
<reference evidence="4 5" key="1">
    <citation type="journal article" date="2015" name="Genome Announc.">
        <title>Expanding the biotechnology potential of lactobacilli through comparative genomics of 213 strains and associated genera.</title>
        <authorList>
            <person name="Sun Z."/>
            <person name="Harris H.M."/>
            <person name="McCann A."/>
            <person name="Guo C."/>
            <person name="Argimon S."/>
            <person name="Zhang W."/>
            <person name="Yang X."/>
            <person name="Jeffery I.B."/>
            <person name="Cooney J.C."/>
            <person name="Kagawa T.F."/>
            <person name="Liu W."/>
            <person name="Song Y."/>
            <person name="Salvetti E."/>
            <person name="Wrobel A."/>
            <person name="Rasinkangas P."/>
            <person name="Parkhill J."/>
            <person name="Rea M.C."/>
            <person name="O'Sullivan O."/>
            <person name="Ritari J."/>
            <person name="Douillard F.P."/>
            <person name="Paul Ross R."/>
            <person name="Yang R."/>
            <person name="Briner A.E."/>
            <person name="Felis G.E."/>
            <person name="de Vos W.M."/>
            <person name="Barrangou R."/>
            <person name="Klaenhammer T.R."/>
            <person name="Caufield P.W."/>
            <person name="Cui Y."/>
            <person name="Zhang H."/>
            <person name="O'Toole P.W."/>
        </authorList>
    </citation>
    <scope>NUCLEOTIDE SEQUENCE [LARGE SCALE GENOMIC DNA]</scope>
    <source>
        <strain evidence="4 5">DSM 20003</strain>
    </source>
</reference>
<dbReference type="PATRIC" id="fig|1423726.3.peg.1337"/>
<dbReference type="PANTHER" id="PTHR43540:SF7">
    <property type="entry name" value="ISOCHORISMATASE FAMILY PROTEIN YECD"/>
    <property type="match status" value="1"/>
</dbReference>
<keyword evidence="2" id="KW-0378">Hydrolase</keyword>
<dbReference type="InterPro" id="IPR036380">
    <property type="entry name" value="Isochorismatase-like_sf"/>
</dbReference>
<dbReference type="Proteomes" id="UP000051461">
    <property type="component" value="Unassembled WGS sequence"/>
</dbReference>
<keyword evidence="5" id="KW-1185">Reference proteome</keyword>
<dbReference type="AlphaFoldDB" id="A0A0R1GN36"/>
<comment type="similarity">
    <text evidence="1">Belongs to the isochorismatase family.</text>
</comment>
<comment type="caution">
    <text evidence="4">The sequence shown here is derived from an EMBL/GenBank/DDBJ whole genome shotgun (WGS) entry which is preliminary data.</text>
</comment>
<dbReference type="GO" id="GO:0016787">
    <property type="term" value="F:hydrolase activity"/>
    <property type="evidence" value="ECO:0007669"/>
    <property type="project" value="UniProtKB-KW"/>
</dbReference>
<protein>
    <recommendedName>
        <fullName evidence="3">Isochorismatase-like domain-containing protein</fullName>
    </recommendedName>
</protein>
<dbReference type="OrthoDB" id="9796485at2"/>
<dbReference type="STRING" id="1423726.FC07_GL001290"/>
<proteinExistence type="inferred from homology"/>
<dbReference type="InterPro" id="IPR050272">
    <property type="entry name" value="Isochorismatase-like_hydrls"/>
</dbReference>
<evidence type="ECO:0000256" key="1">
    <source>
        <dbReference type="ARBA" id="ARBA00006336"/>
    </source>
</evidence>